<accession>A0ABV9R2B8</accession>
<proteinExistence type="predicted"/>
<dbReference type="PANTHER" id="PTHR43557:SF2">
    <property type="entry name" value="RIESKE DOMAIN-CONTAINING PROTEIN-RELATED"/>
    <property type="match status" value="1"/>
</dbReference>
<evidence type="ECO:0000313" key="6">
    <source>
        <dbReference type="EMBL" id="MFC4828266.1"/>
    </source>
</evidence>
<dbReference type="InterPro" id="IPR050446">
    <property type="entry name" value="FAD-oxidoreductase/Apoptosis"/>
</dbReference>
<evidence type="ECO:0000256" key="1">
    <source>
        <dbReference type="ARBA" id="ARBA00001974"/>
    </source>
</evidence>
<keyword evidence="4" id="KW-0560">Oxidoreductase</keyword>
<evidence type="ECO:0000256" key="4">
    <source>
        <dbReference type="ARBA" id="ARBA00023002"/>
    </source>
</evidence>
<keyword evidence="7" id="KW-1185">Reference proteome</keyword>
<organism evidence="6 7">
    <name type="scientific">Agromyces aurantiacus</name>
    <dbReference type="NCBI Taxonomy" id="165814"/>
    <lineage>
        <taxon>Bacteria</taxon>
        <taxon>Bacillati</taxon>
        <taxon>Actinomycetota</taxon>
        <taxon>Actinomycetes</taxon>
        <taxon>Micrococcales</taxon>
        <taxon>Microbacteriaceae</taxon>
        <taxon>Agromyces</taxon>
    </lineage>
</organism>
<protein>
    <submittedName>
        <fullName evidence="6">FAD-dependent oxidoreductase</fullName>
    </submittedName>
</protein>
<feature type="domain" description="FAD/NAD(P)-binding" evidence="5">
    <location>
        <begin position="6"/>
        <end position="290"/>
    </location>
</feature>
<sequence>MTSDHAVIIGAGAAGLAAAGELIRSGWPGRITIVEPATPINRTLVTKGVLPGLLTATQAARTVPPGVDLVDDEAIAVDPGPVVRLRSGVGLGARLVLIASGSRPRGLAASGPLAAADRLTTMHSTADAERVRALLPADDPRAIVLGAGLVGSETASVLAEAGVHVTLVSNSVLPMCSRLGPEVASSLADLHRRAVHTRFGRRVADIAVGPAAIRIELDRGERVHAHVAIVAHGTVPMRPRFLGAADGAIAVDGRMRTAVPGVYAAGGAAAVRAGASEVRVDHWADAEAQGRHAARAMLHDLLDAPDPGGYRFDATFSSRIHGATLSGWGVAHPGIRWTQPLAGVAMSVGAVRGEVVTAVGIDAGAAVREAAVQASAGSASVAA</sequence>
<keyword evidence="3" id="KW-0274">FAD</keyword>
<evidence type="ECO:0000259" key="5">
    <source>
        <dbReference type="Pfam" id="PF07992"/>
    </source>
</evidence>
<dbReference type="InterPro" id="IPR023753">
    <property type="entry name" value="FAD/NAD-binding_dom"/>
</dbReference>
<gene>
    <name evidence="6" type="ORF">ACFPER_05665</name>
</gene>
<dbReference type="EMBL" id="JBHSJC010000001">
    <property type="protein sequence ID" value="MFC4828266.1"/>
    <property type="molecule type" value="Genomic_DNA"/>
</dbReference>
<dbReference type="PRINTS" id="PR00469">
    <property type="entry name" value="PNDRDTASEII"/>
</dbReference>
<dbReference type="Proteomes" id="UP001595960">
    <property type="component" value="Unassembled WGS sequence"/>
</dbReference>
<dbReference type="PRINTS" id="PR00368">
    <property type="entry name" value="FADPNR"/>
</dbReference>
<dbReference type="PANTHER" id="PTHR43557">
    <property type="entry name" value="APOPTOSIS-INDUCING FACTOR 1"/>
    <property type="match status" value="1"/>
</dbReference>
<evidence type="ECO:0000313" key="7">
    <source>
        <dbReference type="Proteomes" id="UP001595960"/>
    </source>
</evidence>
<dbReference type="Gene3D" id="3.50.50.60">
    <property type="entry name" value="FAD/NAD(P)-binding domain"/>
    <property type="match status" value="2"/>
</dbReference>
<evidence type="ECO:0000256" key="2">
    <source>
        <dbReference type="ARBA" id="ARBA00022630"/>
    </source>
</evidence>
<dbReference type="SUPFAM" id="SSF51905">
    <property type="entry name" value="FAD/NAD(P)-binding domain"/>
    <property type="match status" value="1"/>
</dbReference>
<dbReference type="RefSeq" id="WP_204391278.1">
    <property type="nucleotide sequence ID" value="NZ_JAFBBW010000001.1"/>
</dbReference>
<comment type="cofactor">
    <cofactor evidence="1">
        <name>FAD</name>
        <dbReference type="ChEBI" id="CHEBI:57692"/>
    </cofactor>
</comment>
<dbReference type="Pfam" id="PF07992">
    <property type="entry name" value="Pyr_redox_2"/>
    <property type="match status" value="1"/>
</dbReference>
<evidence type="ECO:0000256" key="3">
    <source>
        <dbReference type="ARBA" id="ARBA00022827"/>
    </source>
</evidence>
<name>A0ABV9R2B8_9MICO</name>
<comment type="caution">
    <text evidence="6">The sequence shown here is derived from an EMBL/GenBank/DDBJ whole genome shotgun (WGS) entry which is preliminary data.</text>
</comment>
<dbReference type="InterPro" id="IPR036188">
    <property type="entry name" value="FAD/NAD-bd_sf"/>
</dbReference>
<keyword evidence="2" id="KW-0285">Flavoprotein</keyword>
<reference evidence="7" key="1">
    <citation type="journal article" date="2019" name="Int. J. Syst. Evol. Microbiol.">
        <title>The Global Catalogue of Microorganisms (GCM) 10K type strain sequencing project: providing services to taxonomists for standard genome sequencing and annotation.</title>
        <authorList>
            <consortium name="The Broad Institute Genomics Platform"/>
            <consortium name="The Broad Institute Genome Sequencing Center for Infectious Disease"/>
            <person name="Wu L."/>
            <person name="Ma J."/>
        </authorList>
    </citation>
    <scope>NUCLEOTIDE SEQUENCE [LARGE SCALE GENOMIC DNA]</scope>
    <source>
        <strain evidence="7">CGMCC 1.12192</strain>
    </source>
</reference>